<accession>G9EQS8</accession>
<organism evidence="1 2">
    <name type="scientific">Legionella drancourtii LLAP12</name>
    <dbReference type="NCBI Taxonomy" id="658187"/>
    <lineage>
        <taxon>Bacteria</taxon>
        <taxon>Pseudomonadati</taxon>
        <taxon>Pseudomonadota</taxon>
        <taxon>Gammaproteobacteria</taxon>
        <taxon>Legionellales</taxon>
        <taxon>Legionellaceae</taxon>
        <taxon>Legionella</taxon>
    </lineage>
</organism>
<name>G9EQS8_9GAMM</name>
<evidence type="ECO:0000313" key="1">
    <source>
        <dbReference type="EMBL" id="EHL30299.1"/>
    </source>
</evidence>
<sequence length="99" mass="11244">MDLAQKKPIIKRYLKETQRQFKIAPIPVQLRVLHAQEDRLSLINLLAELEDEWSEEYNALIDQAEVTRTVPPPTTVMALEPLQEGITVTNSYPGCATGR</sequence>
<dbReference type="STRING" id="658187.LDG_7631"/>
<dbReference type="Proteomes" id="UP000002770">
    <property type="component" value="Unassembled WGS sequence"/>
</dbReference>
<evidence type="ECO:0000313" key="2">
    <source>
        <dbReference type="Proteomes" id="UP000002770"/>
    </source>
</evidence>
<reference evidence="1 2" key="1">
    <citation type="journal article" date="2011" name="BMC Genomics">
        <title>Insight into cross-talk between intra-amoebal pathogens.</title>
        <authorList>
            <person name="Gimenez G."/>
            <person name="Bertelli C."/>
            <person name="Moliner C."/>
            <person name="Robert C."/>
            <person name="Raoult D."/>
            <person name="Fournier P.E."/>
            <person name="Greub G."/>
        </authorList>
    </citation>
    <scope>NUCLEOTIDE SEQUENCE [LARGE SCALE GENOMIC DNA]</scope>
    <source>
        <strain evidence="1 2">LLAP12</strain>
    </source>
</reference>
<protein>
    <submittedName>
        <fullName evidence="1">Uncharacterized protein</fullName>
    </submittedName>
</protein>
<dbReference type="RefSeq" id="WP_006871533.1">
    <property type="nucleotide sequence ID" value="NZ_JH413832.1"/>
</dbReference>
<keyword evidence="2" id="KW-1185">Reference proteome</keyword>
<proteinExistence type="predicted"/>
<gene>
    <name evidence="1" type="ORF">LDG_7631</name>
</gene>
<dbReference type="EMBL" id="JH413832">
    <property type="protein sequence ID" value="EHL30299.1"/>
    <property type="molecule type" value="Genomic_DNA"/>
</dbReference>
<dbReference type="InParanoid" id="G9EQS8"/>
<dbReference type="HOGENOM" id="CLU_2316805_0_0_6"/>
<dbReference type="AlphaFoldDB" id="G9EQS8"/>